<keyword evidence="4 9" id="KW-0509">mRNA transport</keyword>
<reference evidence="12" key="2">
    <citation type="submission" date="2015-01" db="EMBL/GenBank/DDBJ databases">
        <title>Evolutionary Origins and Diversification of the Mycorrhizal Mutualists.</title>
        <authorList>
            <consortium name="DOE Joint Genome Institute"/>
            <consortium name="Mycorrhizal Genomics Consortium"/>
            <person name="Kohler A."/>
            <person name="Kuo A."/>
            <person name="Nagy L.G."/>
            <person name="Floudas D."/>
            <person name="Copeland A."/>
            <person name="Barry K.W."/>
            <person name="Cichocki N."/>
            <person name="Veneault-Fourrey C."/>
            <person name="LaButti K."/>
            <person name="Lindquist E.A."/>
            <person name="Lipzen A."/>
            <person name="Lundell T."/>
            <person name="Morin E."/>
            <person name="Murat C."/>
            <person name="Riley R."/>
            <person name="Ohm R."/>
            <person name="Sun H."/>
            <person name="Tunlid A."/>
            <person name="Henrissat B."/>
            <person name="Grigoriev I.V."/>
            <person name="Hibbett D.S."/>
            <person name="Martin F."/>
        </authorList>
    </citation>
    <scope>NUCLEOTIDE SEQUENCE [LARGE SCALE GENOMIC DNA]</scope>
    <source>
        <strain evidence="12">Foug A</strain>
    </source>
</reference>
<keyword evidence="6 9" id="KW-0811">Translocation</keyword>
<dbReference type="Pfam" id="PF07575">
    <property type="entry name" value="Nucleopor_Nup85"/>
    <property type="match status" value="2"/>
</dbReference>
<dbReference type="Proteomes" id="UP000053989">
    <property type="component" value="Unassembled WGS sequence"/>
</dbReference>
<dbReference type="PANTHER" id="PTHR13373:SF21">
    <property type="entry name" value="NUCLEAR PORE COMPLEX PROTEIN NUP85"/>
    <property type="match status" value="1"/>
</dbReference>
<evidence type="ECO:0000256" key="9">
    <source>
        <dbReference type="RuleBase" id="RU365073"/>
    </source>
</evidence>
<evidence type="ECO:0000256" key="6">
    <source>
        <dbReference type="ARBA" id="ARBA00023010"/>
    </source>
</evidence>
<keyword evidence="3 9" id="KW-0813">Transport</keyword>
<feature type="region of interest" description="Disordered" evidence="10">
    <location>
        <begin position="1"/>
        <end position="20"/>
    </location>
</feature>
<accession>A0A0C2YTZ3</accession>
<comment type="function">
    <text evidence="9">Functions as a component of the nuclear pore complex (NPC).</text>
</comment>
<evidence type="ECO:0000313" key="12">
    <source>
        <dbReference type="Proteomes" id="UP000053989"/>
    </source>
</evidence>
<dbReference type="GO" id="GO:0006606">
    <property type="term" value="P:protein import into nucleus"/>
    <property type="evidence" value="ECO:0007669"/>
    <property type="project" value="TreeGrafter"/>
</dbReference>
<dbReference type="AlphaFoldDB" id="A0A0C2YTZ3"/>
<dbReference type="GO" id="GO:0017056">
    <property type="term" value="F:structural constituent of nuclear pore"/>
    <property type="evidence" value="ECO:0007669"/>
    <property type="project" value="TreeGrafter"/>
</dbReference>
<dbReference type="GO" id="GO:0045893">
    <property type="term" value="P:positive regulation of DNA-templated transcription"/>
    <property type="evidence" value="ECO:0007669"/>
    <property type="project" value="TreeGrafter"/>
</dbReference>
<dbReference type="EMBL" id="KN822189">
    <property type="protein sequence ID" value="KIM53123.1"/>
    <property type="molecule type" value="Genomic_DNA"/>
</dbReference>
<keyword evidence="12" id="KW-1185">Reference proteome</keyword>
<evidence type="ECO:0000256" key="10">
    <source>
        <dbReference type="SAM" id="MobiDB-lite"/>
    </source>
</evidence>
<keyword evidence="7 9" id="KW-0906">Nuclear pore complex</keyword>
<dbReference type="InterPro" id="IPR011502">
    <property type="entry name" value="Nucleoporin_Nup85"/>
</dbReference>
<dbReference type="GO" id="GO:0006406">
    <property type="term" value="P:mRNA export from nucleus"/>
    <property type="evidence" value="ECO:0007669"/>
    <property type="project" value="TreeGrafter"/>
</dbReference>
<evidence type="ECO:0000256" key="8">
    <source>
        <dbReference type="ARBA" id="ARBA00023242"/>
    </source>
</evidence>
<evidence type="ECO:0000256" key="5">
    <source>
        <dbReference type="ARBA" id="ARBA00022927"/>
    </source>
</evidence>
<evidence type="ECO:0000256" key="7">
    <source>
        <dbReference type="ARBA" id="ARBA00023132"/>
    </source>
</evidence>
<proteinExistence type="inferred from homology"/>
<organism evidence="11 12">
    <name type="scientific">Scleroderma citrinum Foug A</name>
    <dbReference type="NCBI Taxonomy" id="1036808"/>
    <lineage>
        <taxon>Eukaryota</taxon>
        <taxon>Fungi</taxon>
        <taxon>Dikarya</taxon>
        <taxon>Basidiomycota</taxon>
        <taxon>Agaricomycotina</taxon>
        <taxon>Agaricomycetes</taxon>
        <taxon>Agaricomycetidae</taxon>
        <taxon>Boletales</taxon>
        <taxon>Sclerodermatineae</taxon>
        <taxon>Sclerodermataceae</taxon>
        <taxon>Scleroderma</taxon>
    </lineage>
</organism>
<dbReference type="GO" id="GO:0031965">
    <property type="term" value="C:nuclear membrane"/>
    <property type="evidence" value="ECO:0007669"/>
    <property type="project" value="UniProtKB-UniRule"/>
</dbReference>
<keyword evidence="8 9" id="KW-0539">Nucleus</keyword>
<keyword evidence="9" id="KW-0472">Membrane</keyword>
<evidence type="ECO:0000313" key="11">
    <source>
        <dbReference type="EMBL" id="KIM53123.1"/>
    </source>
</evidence>
<comment type="subcellular location">
    <subcellularLocation>
        <location evidence="1 9">Nucleus</location>
        <location evidence="1 9">Nuclear pore complex</location>
    </subcellularLocation>
</comment>
<name>A0A0C2YTZ3_9AGAM</name>
<reference evidence="11 12" key="1">
    <citation type="submission" date="2014-04" db="EMBL/GenBank/DDBJ databases">
        <authorList>
            <consortium name="DOE Joint Genome Institute"/>
            <person name="Kuo A."/>
            <person name="Kohler A."/>
            <person name="Nagy L.G."/>
            <person name="Floudas D."/>
            <person name="Copeland A."/>
            <person name="Barry K.W."/>
            <person name="Cichocki N."/>
            <person name="Veneault-Fourrey C."/>
            <person name="LaButti K."/>
            <person name="Lindquist E.A."/>
            <person name="Lipzen A."/>
            <person name="Lundell T."/>
            <person name="Morin E."/>
            <person name="Murat C."/>
            <person name="Sun H."/>
            <person name="Tunlid A."/>
            <person name="Henrissat B."/>
            <person name="Grigoriev I.V."/>
            <person name="Hibbett D.S."/>
            <person name="Martin F."/>
            <person name="Nordberg H.P."/>
            <person name="Cantor M.N."/>
            <person name="Hua S.X."/>
        </authorList>
    </citation>
    <scope>NUCLEOTIDE SEQUENCE [LARGE SCALE GENOMIC DNA]</scope>
    <source>
        <strain evidence="11 12">Foug A</strain>
    </source>
</reference>
<comment type="similarity">
    <text evidence="2 9">Belongs to the nucleoporin Nup85 family.</text>
</comment>
<dbReference type="GO" id="GO:0031080">
    <property type="term" value="C:nuclear pore outer ring"/>
    <property type="evidence" value="ECO:0007669"/>
    <property type="project" value="TreeGrafter"/>
</dbReference>
<keyword evidence="5 9" id="KW-0653">Protein transport</keyword>
<evidence type="ECO:0000256" key="4">
    <source>
        <dbReference type="ARBA" id="ARBA00022816"/>
    </source>
</evidence>
<dbReference type="OrthoDB" id="17644at2759"/>
<protein>
    <recommendedName>
        <fullName evidence="9">Nuclear pore complex protein Nup85</fullName>
    </recommendedName>
</protein>
<sequence>MQGHLNNVVPPLVGSGKSSDLLESGRTLETRVSPLNDSYAVFAAPTIEKLSARPKRSNSDNQMVYIVSSDPPPTAERRLFIGDTSIIFAAMQNLIRTVNENGVDLTQHEDSQRIIRKLALDYVNFAKECWIHTARVVADTDQACADHYRTLYTCLSLFTILYLPVYSLENAPVGDDLMEWLNVHFIEPSTEEGDHLSSLQRPWEDETFWPYLTRAILRGLSKAATFFLGTLSDHPSENLRRLAQGIIPLLRTQPKLQNFEAEREFAYASHRWKEKVKALRIELDEVPVSDRRDGHEDWWARFSDIVGILEGRGDVILRVCEDLGADWREELPDVVAHVLEYMPPDPTNFEEMVHVALFMGDPLKSLEHAAQLDPWLSAHLADMMEPLSLVEKAVNEESELTVRDFYVLSYAQHLHSDSAMWRITVTYMYTCGKIGASTADEILLGVPLRLQGKPSSTTEGGDGEIVSDRGDLSAIVKEVNATCHEYQREAVRRTVCRIAAQSFVQQKEYGLAISYCSSAEDWPGLGRVVDRVLQEYVHAGPEQYTKFVSSIAPSLQALRTNSAAHGVFIYRLMFAVRYAEFHQRLLNRDLQDAAWDLVSMFQEDMAPKSWWAVLLCDAVELLQYESTPLFSYSSACLLLQRLDDILSRTAQGASEDYLKTLDAKLRVEGQQDPQKQLQLVRLALAKYFARCAMIGTGGTQTVPRRVVATV</sequence>
<evidence type="ECO:0000256" key="2">
    <source>
        <dbReference type="ARBA" id="ARBA00005573"/>
    </source>
</evidence>
<dbReference type="STRING" id="1036808.A0A0C2YTZ3"/>
<dbReference type="InParanoid" id="A0A0C2YTZ3"/>
<evidence type="ECO:0000256" key="3">
    <source>
        <dbReference type="ARBA" id="ARBA00022448"/>
    </source>
</evidence>
<dbReference type="HOGENOM" id="CLU_023369_0_0_1"/>
<gene>
    <name evidence="11" type="ORF">SCLCIDRAFT_139640</name>
</gene>
<evidence type="ECO:0000256" key="1">
    <source>
        <dbReference type="ARBA" id="ARBA00004567"/>
    </source>
</evidence>
<dbReference type="PANTHER" id="PTHR13373">
    <property type="entry name" value="FROUNT PROTEIN-RELATED"/>
    <property type="match status" value="1"/>
</dbReference>
<comment type="subunit">
    <text evidence="9">Component of the nuclear pore complex (NPC).</text>
</comment>